<accession>A0AAD5VL73</accession>
<dbReference type="GO" id="GO:0005525">
    <property type="term" value="F:GTP binding"/>
    <property type="evidence" value="ECO:0007669"/>
    <property type="project" value="InterPro"/>
</dbReference>
<feature type="domain" description="G" evidence="1">
    <location>
        <begin position="142"/>
        <end position="219"/>
    </location>
</feature>
<evidence type="ECO:0000313" key="2">
    <source>
        <dbReference type="EMBL" id="KAJ3556471.1"/>
    </source>
</evidence>
<dbReference type="EMBL" id="JANIEX010001574">
    <property type="protein sequence ID" value="KAJ3556471.1"/>
    <property type="molecule type" value="Genomic_DNA"/>
</dbReference>
<evidence type="ECO:0000259" key="1">
    <source>
        <dbReference type="Pfam" id="PF01926"/>
    </source>
</evidence>
<proteinExistence type="predicted"/>
<dbReference type="Gene3D" id="3.40.50.300">
    <property type="entry name" value="P-loop containing nucleotide triphosphate hydrolases"/>
    <property type="match status" value="1"/>
</dbReference>
<reference evidence="2" key="1">
    <citation type="submission" date="2022-07" db="EMBL/GenBank/DDBJ databases">
        <title>Genome Sequence of Leucocoprinus birnbaumii.</title>
        <authorList>
            <person name="Buettner E."/>
        </authorList>
    </citation>
    <scope>NUCLEOTIDE SEQUENCE</scope>
    <source>
        <strain evidence="2">VT141</strain>
    </source>
</reference>
<keyword evidence="3" id="KW-1185">Reference proteome</keyword>
<dbReference type="InterPro" id="IPR027417">
    <property type="entry name" value="P-loop_NTPase"/>
</dbReference>
<dbReference type="Pfam" id="PF01926">
    <property type="entry name" value="MMR_HSR1"/>
    <property type="match status" value="1"/>
</dbReference>
<dbReference type="Proteomes" id="UP001213000">
    <property type="component" value="Unassembled WGS sequence"/>
</dbReference>
<dbReference type="AlphaFoldDB" id="A0AAD5VL73"/>
<evidence type="ECO:0000313" key="3">
    <source>
        <dbReference type="Proteomes" id="UP001213000"/>
    </source>
</evidence>
<sequence length="351" mass="39896">MYFGDTTSWLTPPPSYQKLSVQTRTMEKWTGQRAAVGTEKMQGRLEECVKSDTIQSRGAPSNDNGSVLLNDSRVSSVLRRLLAPKARTWQDKIEQRSRQSKRSHERRIDIPLSKYEKWDFKNITNIQPVGQPWELVEEDMVIVIMGQTGTGKSTFIRTIIAQWSGRYDRHDEDKKQLDAVTNVVTAVRISFHDKSNASLVLLDTPGLDATESHSDGMALERIGNWVQIAEMNYSNMAKVSGKRRVSGILYMHRITDNRMAGSAETISRIFRRLCGEDFHQRVVLVTTMWPSEEDATADPDEARDCETHEQDLNKFWSSLIRHGSKIHRFNKTAEKAIDIVNAVVNAENTGV</sequence>
<comment type="caution">
    <text evidence="2">The sequence shown here is derived from an EMBL/GenBank/DDBJ whole genome shotgun (WGS) entry which is preliminary data.</text>
</comment>
<name>A0AAD5VL73_9AGAR</name>
<dbReference type="SUPFAM" id="SSF52540">
    <property type="entry name" value="P-loop containing nucleoside triphosphate hydrolases"/>
    <property type="match status" value="2"/>
</dbReference>
<organism evidence="2 3">
    <name type="scientific">Leucocoprinus birnbaumii</name>
    <dbReference type="NCBI Taxonomy" id="56174"/>
    <lineage>
        <taxon>Eukaryota</taxon>
        <taxon>Fungi</taxon>
        <taxon>Dikarya</taxon>
        <taxon>Basidiomycota</taxon>
        <taxon>Agaricomycotina</taxon>
        <taxon>Agaricomycetes</taxon>
        <taxon>Agaricomycetidae</taxon>
        <taxon>Agaricales</taxon>
        <taxon>Agaricineae</taxon>
        <taxon>Agaricaceae</taxon>
        <taxon>Leucocoprinus</taxon>
    </lineage>
</organism>
<dbReference type="InterPro" id="IPR006073">
    <property type="entry name" value="GTP-bd"/>
</dbReference>
<protein>
    <recommendedName>
        <fullName evidence="1">G domain-containing protein</fullName>
    </recommendedName>
</protein>
<dbReference type="PROSITE" id="PS00675">
    <property type="entry name" value="SIGMA54_INTERACT_1"/>
    <property type="match status" value="1"/>
</dbReference>
<dbReference type="CDD" id="cd00882">
    <property type="entry name" value="Ras_like_GTPase"/>
    <property type="match status" value="1"/>
</dbReference>
<dbReference type="InterPro" id="IPR025662">
    <property type="entry name" value="Sigma_54_int_dom_ATP-bd_1"/>
</dbReference>
<gene>
    <name evidence="2" type="ORF">NP233_g11970</name>
</gene>